<dbReference type="InterPro" id="IPR055207">
    <property type="entry name" value="POLR3C_WHD"/>
</dbReference>
<dbReference type="Gene3D" id="1.10.10.10">
    <property type="entry name" value="Winged helix-like DNA-binding domain superfamily/Winged helix DNA-binding domain"/>
    <property type="match status" value="2"/>
</dbReference>
<protein>
    <recommendedName>
        <fullName evidence="3 8">DNA-directed RNA polymerase III subunit RPC3</fullName>
        <shortName evidence="8">RNA polymerase III subunit C3</shortName>
    </recommendedName>
</protein>
<dbReference type="Pfam" id="PF08221">
    <property type="entry name" value="HTH_9"/>
    <property type="match status" value="1"/>
</dbReference>
<feature type="domain" description="DNA-directed RNA polymerase III subunit RPC3 winged-helix" evidence="11">
    <location>
        <begin position="506"/>
        <end position="580"/>
    </location>
</feature>
<dbReference type="GO" id="GO:0006386">
    <property type="term" value="P:termination of RNA polymerase III transcription"/>
    <property type="evidence" value="ECO:0007669"/>
    <property type="project" value="EnsemblFungi"/>
</dbReference>
<feature type="domain" description="RNA polymerase III Rpc82 C -terminal" evidence="9">
    <location>
        <begin position="199"/>
        <end position="500"/>
    </location>
</feature>
<reference evidence="12 13" key="1">
    <citation type="journal article" date="2011" name="Proc. Natl. Acad. Sci. U.S.A.">
        <title>Evolutionary erosion of yeast sex chromosomes by mating-type switching accidents.</title>
        <authorList>
            <person name="Gordon J.L."/>
            <person name="Armisen D."/>
            <person name="Proux-Wera E."/>
            <person name="Oheigeartaigh S.S."/>
            <person name="Byrne K.P."/>
            <person name="Wolfe K.H."/>
        </authorList>
    </citation>
    <scope>NUCLEOTIDE SEQUENCE [LARGE SCALE GENOMIC DNA]</scope>
    <source>
        <strain evidence="13">ATCC 24235 / CBS 4417 / NBRC 1672 / NRRL Y-8282 / UCD 70-5</strain>
    </source>
</reference>
<evidence type="ECO:0000256" key="5">
    <source>
        <dbReference type="ARBA" id="ARBA00023163"/>
    </source>
</evidence>
<evidence type="ECO:0000259" key="11">
    <source>
        <dbReference type="Pfam" id="PF22536"/>
    </source>
</evidence>
<accession>G8BVD3</accession>
<dbReference type="GeneID" id="11533529"/>
<dbReference type="PANTHER" id="PTHR12949">
    <property type="entry name" value="RNA POLYMERASE III DNA DIRECTED -RELATED"/>
    <property type="match status" value="1"/>
</dbReference>
<dbReference type="Pfam" id="PF22536">
    <property type="entry name" value="WHD_POLR3C"/>
    <property type="match status" value="1"/>
</dbReference>
<evidence type="ECO:0000256" key="4">
    <source>
        <dbReference type="ARBA" id="ARBA00022478"/>
    </source>
</evidence>
<name>G8BVD3_TETPH</name>
<evidence type="ECO:0000313" key="12">
    <source>
        <dbReference type="EMBL" id="CCE63861.1"/>
    </source>
</evidence>
<evidence type="ECO:0000256" key="7">
    <source>
        <dbReference type="ARBA" id="ARBA00025127"/>
    </source>
</evidence>
<evidence type="ECO:0000313" key="13">
    <source>
        <dbReference type="Proteomes" id="UP000005666"/>
    </source>
</evidence>
<comment type="subunit">
    <text evidence="2 8">Component of the RNA polymerase III (Pol III) complex consisting of 17 subunits.</text>
</comment>
<evidence type="ECO:0000256" key="8">
    <source>
        <dbReference type="RuleBase" id="RU367076"/>
    </source>
</evidence>
<dbReference type="OrthoDB" id="272392at2759"/>
<dbReference type="RefSeq" id="XP_003686295.1">
    <property type="nucleotide sequence ID" value="XM_003686247.1"/>
</dbReference>
<dbReference type="Pfam" id="PF05645">
    <property type="entry name" value="RNA_pol_Rpc82"/>
    <property type="match status" value="1"/>
</dbReference>
<evidence type="ECO:0000256" key="3">
    <source>
        <dbReference type="ARBA" id="ARBA00016689"/>
    </source>
</evidence>
<evidence type="ECO:0000256" key="2">
    <source>
        <dbReference type="ARBA" id="ARBA00011206"/>
    </source>
</evidence>
<dbReference type="InterPro" id="IPR036388">
    <property type="entry name" value="WH-like_DNA-bd_sf"/>
</dbReference>
<keyword evidence="4 8" id="KW-0240">DNA-directed RNA polymerase</keyword>
<dbReference type="HOGENOM" id="CLU_010734_0_0_1"/>
<evidence type="ECO:0000259" key="9">
    <source>
        <dbReference type="Pfam" id="PF05645"/>
    </source>
</evidence>
<feature type="domain" description="RNA polymerase III subunit RPC82-related helix-turn-helix" evidence="10">
    <location>
        <begin position="50"/>
        <end position="122"/>
    </location>
</feature>
<evidence type="ECO:0000256" key="6">
    <source>
        <dbReference type="ARBA" id="ARBA00023242"/>
    </source>
</evidence>
<dbReference type="KEGG" id="tpf:TPHA_0G00230"/>
<dbReference type="AlphaFoldDB" id="G8BVD3"/>
<dbReference type="InterPro" id="IPR039748">
    <property type="entry name" value="RPC3"/>
</dbReference>
<comment type="function">
    <text evidence="7 8">DNA-dependent RNA polymerase catalyzes the transcription of DNA into RNA using the four ribonucleoside triphosphates as substrates. Specific core component of RNA polymerase III which synthesizes small RNAs, such as 5S rRNA and tRNAs.</text>
</comment>
<gene>
    <name evidence="12" type="primary">TPHA0G00230</name>
    <name evidence="12" type="ordered locus">TPHA_0G00230</name>
</gene>
<dbReference type="STRING" id="1071381.G8BVD3"/>
<dbReference type="GO" id="GO:0005666">
    <property type="term" value="C:RNA polymerase III complex"/>
    <property type="evidence" value="ECO:0007669"/>
    <property type="project" value="UniProtKB-UniRule"/>
</dbReference>
<comment type="similarity">
    <text evidence="8">Belongs to the RNA polymerase beta chain family.</text>
</comment>
<keyword evidence="5 8" id="KW-0804">Transcription</keyword>
<keyword evidence="6 8" id="KW-0539">Nucleus</keyword>
<dbReference type="GO" id="GO:0006384">
    <property type="term" value="P:transcription initiation at RNA polymerase III promoter"/>
    <property type="evidence" value="ECO:0007669"/>
    <property type="project" value="EnsemblFungi"/>
</dbReference>
<dbReference type="GO" id="GO:0042797">
    <property type="term" value="P:tRNA transcription by RNA polymerase III"/>
    <property type="evidence" value="ECO:0007669"/>
    <property type="project" value="EnsemblFungi"/>
</dbReference>
<dbReference type="InterPro" id="IPR008806">
    <property type="entry name" value="RNA_pol_III_Rpc82_C"/>
</dbReference>
<dbReference type="Pfam" id="PF20912">
    <property type="entry name" value="RPC3_helical"/>
    <property type="match status" value="1"/>
</dbReference>
<keyword evidence="13" id="KW-1185">Reference proteome</keyword>
<organism evidence="12 13">
    <name type="scientific">Tetrapisispora phaffii (strain ATCC 24235 / CBS 4417 / NBRC 1672 / NRRL Y-8282 / UCD 70-5)</name>
    <name type="common">Yeast</name>
    <name type="synonym">Fabospora phaffii</name>
    <dbReference type="NCBI Taxonomy" id="1071381"/>
    <lineage>
        <taxon>Eukaryota</taxon>
        <taxon>Fungi</taxon>
        <taxon>Dikarya</taxon>
        <taxon>Ascomycota</taxon>
        <taxon>Saccharomycotina</taxon>
        <taxon>Saccharomycetes</taxon>
        <taxon>Saccharomycetales</taxon>
        <taxon>Saccharomycetaceae</taxon>
        <taxon>Tetrapisispora</taxon>
    </lineage>
</organism>
<evidence type="ECO:0000256" key="1">
    <source>
        <dbReference type="ARBA" id="ARBA00004123"/>
    </source>
</evidence>
<proteinExistence type="inferred from homology"/>
<dbReference type="PANTHER" id="PTHR12949:SF0">
    <property type="entry name" value="DNA-DIRECTED RNA POLYMERASE III SUBUNIT RPC3"/>
    <property type="match status" value="1"/>
</dbReference>
<dbReference type="EMBL" id="HE612862">
    <property type="protein sequence ID" value="CCE63861.1"/>
    <property type="molecule type" value="Genomic_DNA"/>
</dbReference>
<dbReference type="OMA" id="KHRFVRH"/>
<evidence type="ECO:0000259" key="10">
    <source>
        <dbReference type="Pfam" id="PF08221"/>
    </source>
</evidence>
<dbReference type="InterPro" id="IPR013197">
    <property type="entry name" value="RNA_pol_III_RPC82-rel_HTH"/>
</dbReference>
<comment type="subcellular location">
    <subcellularLocation>
        <location evidence="1 8">Nucleus</location>
    </subcellularLocation>
</comment>
<sequence length="666" mass="75385">MSTASVVDATGAAAPVAGEETDLKVTFTDEVNDLTGVASLEQRSLNSKSFLYSEVTKSHLGENAELVIRVLVSKGRLTIHEIHRYISGVLENGMNKFAGINKGKIKKILISLVQLRCVSFFVENSLNKKASTYYSVNYDGLDILLYNGLILEEVSNRFNSDLATRVVQNILSVGSLTIEEYLHSGDFKSEGIEFNVKQAFLQLFEQGFLVPMSMVLHTPINDLWNKIYAEEYKKIPRTSTLSELKKKTEAKEKAKVKFLFYFDDLNNISKNTMIDPQTSMKILKQNIPLTINFDRFLKTRRTKQLVHFARSRVGDIPAFIYKLALQSTERNSLPVTNPFVKTGLLQDLDDANIIREEDRVNEESKKVTFTAADITRCLPHGLDLKGSLTSKVKSNKRMNNESENNVPKKLKTEDGFVIPSTPSVLSLSEKSNESIDTHTQGEESTILDDVDIDVNFDEQADPITLVNGHLKLLSQSNIPFLREAKPGVFFVPFTELLPVLRSSTYDNIITSTLGPSSTRVRRCVIANRLTSEKVINSTALMKEKDIRSTIASVLKYNVLEIQEVPRTADRGASRAVFLFRSKERHSYDFMRENISWNMANLMYKEDKLKADNITLLTKANRDDVKGKEGELLLPSEMSQLKMVNERELNIKTRICRLLSLWEVYKF</sequence>
<dbReference type="GO" id="GO:0003899">
    <property type="term" value="F:DNA-directed RNA polymerase activity"/>
    <property type="evidence" value="ECO:0007669"/>
    <property type="project" value="EnsemblFungi"/>
</dbReference>
<dbReference type="eggNOG" id="KOG2587">
    <property type="taxonomic scope" value="Eukaryota"/>
</dbReference>
<dbReference type="Proteomes" id="UP000005666">
    <property type="component" value="Chromosome 7"/>
</dbReference>
<dbReference type="GO" id="GO:0003697">
    <property type="term" value="F:single-stranded DNA binding"/>
    <property type="evidence" value="ECO:0007669"/>
    <property type="project" value="UniProtKB-UniRule"/>
</dbReference>